<evidence type="ECO:0000313" key="2">
    <source>
        <dbReference type="Proteomes" id="UP000636888"/>
    </source>
</evidence>
<proteinExistence type="predicted"/>
<evidence type="ECO:0000313" key="1">
    <source>
        <dbReference type="EMBL" id="MBJ6723662.1"/>
    </source>
</evidence>
<reference evidence="1" key="1">
    <citation type="submission" date="2020-12" db="EMBL/GenBank/DDBJ databases">
        <title>Geomonas sp. Red875, isolated from river sediment.</title>
        <authorList>
            <person name="Xu Z."/>
            <person name="Zhang Z."/>
            <person name="Masuda Y."/>
            <person name="Itoh H."/>
            <person name="Senoo K."/>
        </authorList>
    </citation>
    <scope>NUCLEOTIDE SEQUENCE</scope>
    <source>
        <strain evidence="1">Red875</strain>
    </source>
</reference>
<dbReference type="Proteomes" id="UP000636888">
    <property type="component" value="Unassembled WGS sequence"/>
</dbReference>
<dbReference type="AlphaFoldDB" id="A0A8J7IW78"/>
<organism evidence="1 2">
    <name type="scientific">Geomesophilobacter sediminis</name>
    <dbReference type="NCBI Taxonomy" id="2798584"/>
    <lineage>
        <taxon>Bacteria</taxon>
        <taxon>Pseudomonadati</taxon>
        <taxon>Thermodesulfobacteriota</taxon>
        <taxon>Desulfuromonadia</taxon>
        <taxon>Geobacterales</taxon>
        <taxon>Geobacteraceae</taxon>
        <taxon>Geomesophilobacter</taxon>
    </lineage>
</organism>
<keyword evidence="2" id="KW-1185">Reference proteome</keyword>
<name>A0A8J7IW78_9BACT</name>
<dbReference type="RefSeq" id="WP_199382500.1">
    <property type="nucleotide sequence ID" value="NZ_JAEMHM010000002.1"/>
</dbReference>
<comment type="caution">
    <text evidence="1">The sequence shown here is derived from an EMBL/GenBank/DDBJ whole genome shotgun (WGS) entry which is preliminary data.</text>
</comment>
<gene>
    <name evidence="1" type="ORF">JFN93_02965</name>
</gene>
<dbReference type="Gene3D" id="3.40.109.10">
    <property type="entry name" value="NADH Oxidase"/>
    <property type="match status" value="2"/>
</dbReference>
<dbReference type="EMBL" id="JAEMHM010000002">
    <property type="protein sequence ID" value="MBJ6723662.1"/>
    <property type="molecule type" value="Genomic_DNA"/>
</dbReference>
<dbReference type="SUPFAM" id="SSF55469">
    <property type="entry name" value="FMN-dependent nitroreductase-like"/>
    <property type="match status" value="1"/>
</dbReference>
<dbReference type="GO" id="GO:0016491">
    <property type="term" value="F:oxidoreductase activity"/>
    <property type="evidence" value="ECO:0007669"/>
    <property type="project" value="InterPro"/>
</dbReference>
<accession>A0A8J7IW78</accession>
<dbReference type="InterPro" id="IPR000415">
    <property type="entry name" value="Nitroreductase-like"/>
</dbReference>
<sequence length="354" mass="38556">MTESASIKQLLESAILAPSGDNCQPWHFAVTGARIRLYNLPEKDTSVYNHRQSASLVAHGAALENLTIAASTQGLRPKFSLFPEPAEPNLVADINLEPMSGLPDPLYAFLEGRATNRKRYDRSYQLSGEERRQLLSCACEGVDGVVRIFEDPREKQTLARAISINDRMVFENRGLHDFLYDHIRWDNEEALRTRDGLDFQTLELSAMDAVAFRAFRNWALLRLATPFGVTRIIGKTAETLALSSSALGAVVIVGNDPAAYVNAGRLFQRVWLEATRLGLSFQPTAGIAFLIGQVASGAGGAFSPEQAALLKRCGEEVGALVGDPASSAFLLFRIGRSAPPSARSLRIPVEVVTG</sequence>
<protein>
    <submittedName>
        <fullName evidence="1">Nitroreductase</fullName>
    </submittedName>
</protein>